<accession>A0A3R7LYZ8</accession>
<gene>
    <name evidence="2" type="ORF">C7M84_014839</name>
</gene>
<evidence type="ECO:0000313" key="3">
    <source>
        <dbReference type="Proteomes" id="UP000283509"/>
    </source>
</evidence>
<feature type="region of interest" description="Disordered" evidence="1">
    <location>
        <begin position="348"/>
        <end position="402"/>
    </location>
</feature>
<proteinExistence type="predicted"/>
<evidence type="ECO:0000313" key="2">
    <source>
        <dbReference type="EMBL" id="ROT67085.1"/>
    </source>
</evidence>
<feature type="region of interest" description="Disordered" evidence="1">
    <location>
        <begin position="118"/>
        <end position="155"/>
    </location>
</feature>
<feature type="compositionally biased region" description="Low complexity" evidence="1">
    <location>
        <begin position="140"/>
        <end position="149"/>
    </location>
</feature>
<comment type="caution">
    <text evidence="2">The sequence shown here is derived from an EMBL/GenBank/DDBJ whole genome shotgun (WGS) entry which is preliminary data.</text>
</comment>
<dbReference type="Proteomes" id="UP000283509">
    <property type="component" value="Unassembled WGS sequence"/>
</dbReference>
<feature type="compositionally biased region" description="Polar residues" evidence="1">
    <location>
        <begin position="364"/>
        <end position="402"/>
    </location>
</feature>
<dbReference type="AlphaFoldDB" id="A0A3R7LYZ8"/>
<sequence>MPERSLNQQQSSYLTLSVLKTLIVFLNHTLLDIPTPRSGSSAYGLSHDGSHHLLKIVALTPHGELNLTKARQSLNHTIHLTSQPLRNLIVSSTHNHQLTARPLQPQVSLKPHNHQLTALNPTDVLNPHNHLPHKRPQPHSCSSTTQSSTSRRKPHSVLNHTIIYLTAFLQPHSVTQPTQSSTLTAVLNHTIINSPSSQPFAEPHNHLPHSVLNLIVSSTTQSSTSRRKPHSALNHTIINLTASSTSVLNLIVSSTTQSSTSRRKPHSVSTTQSSTSRRKTLTASEPHESLPHSVLNLIVVLYNTHNHQTYTVAVLNHYNHYLTAVLITSHSVLNHTIIKPHGVNPHSVLNHTNHLPVTDVPQPHSDSVLSTPTQSSNPSRGSSNALTHSDSQPHKSSTFTPMSRPSILHVCIP</sequence>
<evidence type="ECO:0000256" key="1">
    <source>
        <dbReference type="SAM" id="MobiDB-lite"/>
    </source>
</evidence>
<name>A0A3R7LYZ8_PENVA</name>
<keyword evidence="3" id="KW-1185">Reference proteome</keyword>
<protein>
    <submittedName>
        <fullName evidence="2">Uncharacterized protein</fullName>
    </submittedName>
</protein>
<dbReference type="EMBL" id="QCYY01002849">
    <property type="protein sequence ID" value="ROT67085.1"/>
    <property type="molecule type" value="Genomic_DNA"/>
</dbReference>
<reference evidence="2 3" key="1">
    <citation type="submission" date="2018-04" db="EMBL/GenBank/DDBJ databases">
        <authorList>
            <person name="Zhang X."/>
            <person name="Yuan J."/>
            <person name="Li F."/>
            <person name="Xiang J."/>
        </authorList>
    </citation>
    <scope>NUCLEOTIDE SEQUENCE [LARGE SCALE GENOMIC DNA]</scope>
    <source>
        <tissue evidence="2">Muscle</tissue>
    </source>
</reference>
<feature type="region of interest" description="Disordered" evidence="1">
    <location>
        <begin position="255"/>
        <end position="288"/>
    </location>
</feature>
<reference evidence="2 3" key="2">
    <citation type="submission" date="2019-01" db="EMBL/GenBank/DDBJ databases">
        <title>The decoding of complex shrimp genome reveals the adaptation for benthos swimmer, frequently molting mechanism and breeding impact on genome.</title>
        <authorList>
            <person name="Sun Y."/>
            <person name="Gao Y."/>
            <person name="Yu Y."/>
        </authorList>
    </citation>
    <scope>NUCLEOTIDE SEQUENCE [LARGE SCALE GENOMIC DNA]</scope>
    <source>
        <tissue evidence="2">Muscle</tissue>
    </source>
</reference>
<organism evidence="2 3">
    <name type="scientific">Penaeus vannamei</name>
    <name type="common">Whiteleg shrimp</name>
    <name type="synonym">Litopenaeus vannamei</name>
    <dbReference type="NCBI Taxonomy" id="6689"/>
    <lineage>
        <taxon>Eukaryota</taxon>
        <taxon>Metazoa</taxon>
        <taxon>Ecdysozoa</taxon>
        <taxon>Arthropoda</taxon>
        <taxon>Crustacea</taxon>
        <taxon>Multicrustacea</taxon>
        <taxon>Malacostraca</taxon>
        <taxon>Eumalacostraca</taxon>
        <taxon>Eucarida</taxon>
        <taxon>Decapoda</taxon>
        <taxon>Dendrobranchiata</taxon>
        <taxon>Penaeoidea</taxon>
        <taxon>Penaeidae</taxon>
        <taxon>Penaeus</taxon>
    </lineage>
</organism>